<feature type="region of interest" description="Disordered" evidence="1">
    <location>
        <begin position="1"/>
        <end position="51"/>
    </location>
</feature>
<dbReference type="InterPro" id="IPR018247">
    <property type="entry name" value="EF_Hand_1_Ca_BS"/>
</dbReference>
<feature type="region of interest" description="Disordered" evidence="1">
    <location>
        <begin position="806"/>
        <end position="840"/>
    </location>
</feature>
<proteinExistence type="predicted"/>
<keyword evidence="2" id="KW-0812">Transmembrane</keyword>
<gene>
    <name evidence="3" type="ORF">HDU87_004948</name>
</gene>
<dbReference type="InterPro" id="IPR036019">
    <property type="entry name" value="MscL_channel"/>
</dbReference>
<dbReference type="EMBL" id="JADGJQ010000039">
    <property type="protein sequence ID" value="KAJ3176620.1"/>
    <property type="molecule type" value="Genomic_DNA"/>
</dbReference>
<feature type="region of interest" description="Disordered" evidence="1">
    <location>
        <begin position="66"/>
        <end position="107"/>
    </location>
</feature>
<feature type="transmembrane region" description="Helical" evidence="2">
    <location>
        <begin position="440"/>
        <end position="461"/>
    </location>
</feature>
<evidence type="ECO:0000313" key="3">
    <source>
        <dbReference type="EMBL" id="KAJ3176620.1"/>
    </source>
</evidence>
<dbReference type="Gene3D" id="1.10.1200.120">
    <property type="entry name" value="Large-conductance mechanosensitive channel, MscL, domain 1"/>
    <property type="match status" value="1"/>
</dbReference>
<dbReference type="InterPro" id="IPR019823">
    <property type="entry name" value="Mechanosensitive_channel_CS"/>
</dbReference>
<reference evidence="3" key="1">
    <citation type="submission" date="2020-05" db="EMBL/GenBank/DDBJ databases">
        <title>Phylogenomic resolution of chytrid fungi.</title>
        <authorList>
            <person name="Stajich J.E."/>
            <person name="Amses K."/>
            <person name="Simmons R."/>
            <person name="Seto K."/>
            <person name="Myers J."/>
            <person name="Bonds A."/>
            <person name="Quandt C.A."/>
            <person name="Barry K."/>
            <person name="Liu P."/>
            <person name="Grigoriev I."/>
            <person name="Longcore J.E."/>
            <person name="James T.Y."/>
        </authorList>
    </citation>
    <scope>NUCLEOTIDE SEQUENCE</scope>
    <source>
        <strain evidence="3">JEL0379</strain>
    </source>
</reference>
<organism evidence="3 4">
    <name type="scientific">Geranomyces variabilis</name>
    <dbReference type="NCBI Taxonomy" id="109894"/>
    <lineage>
        <taxon>Eukaryota</taxon>
        <taxon>Fungi</taxon>
        <taxon>Fungi incertae sedis</taxon>
        <taxon>Chytridiomycota</taxon>
        <taxon>Chytridiomycota incertae sedis</taxon>
        <taxon>Chytridiomycetes</taxon>
        <taxon>Spizellomycetales</taxon>
        <taxon>Powellomycetaceae</taxon>
        <taxon>Geranomyces</taxon>
    </lineage>
</organism>
<dbReference type="SUPFAM" id="SSF81330">
    <property type="entry name" value="Gated mechanosensitive channel"/>
    <property type="match status" value="1"/>
</dbReference>
<dbReference type="AlphaFoldDB" id="A0AAD5TJZ7"/>
<evidence type="ECO:0000256" key="1">
    <source>
        <dbReference type="SAM" id="MobiDB-lite"/>
    </source>
</evidence>
<sequence>MHRRSSRHVIDVDQPEWQPPSPRPTPGRLTIRGDTQYHLAPGSLHSVDSDDQSQFVLASTTLGAEIPKSALPPLPTPYPHERNPADANDEQGVAPGSSTSTTSSSVHTGVRMEEYGGAASEQKTLPPRGQHDRKFVVKKFRKRVIKSTASAGLKSAKATASILNDFRRFVLRGNVVDLALGVIIGGAFTAIVTSVVNDLLGPLFGAALGSQLQNAFVLLKAPDAATCNVTDCKALKTPSQVYAAGGVTWNYGNFFQTIELPRRCVSLSPTTMELPTATSPRPRAVRQSSISSIDAALNSRYAAARKKPATTVPVASLDARFIHQLHKLHPNATLDVSTDGRVNFADLQTLVQSRIDALMNEDRQDLANLHDDVMKSHTNYELEEDSWTDQFNTRRTFGQKAADHVASFGGSWTFIILLLSLLLAWMLINRFSPSPWDEYPYILLNLLLSTLAALQAPIIMMSQNRQTVIDRAQGDYISRMTLRAELRMRHLDAKIDHLASRQWKRMLEIQQLHTDRIAVQMQSKGEESEDVLVIPATMNAGNGDQKANDSNNSVLHHVYSSTLGSPLASVASLPALNLTAWNTSTIRDDHLGMLLRAHYGASRPGDTLVFSRWHDEGDNYIGTLSDVCFEWRSKSDAFPALRHVQYSISFPRGMASMDDVFSGEGMLTLRNDFDMAEMSLKGRITSITVHTSQSRVHTFVNGNVPARYKPTTLPQRADHISDLFKQPLDRVVLTYRPPLAHAGVTLAQDHQTLRDVRVTVSNAVDVVEVWMASGGAGGGVVQGWTRLAAGFDPAQEDGWRRLEAVRLDGDGGSRSSARGRGDGKASPTYGNEEDEEEQATWAVPELSLQGPGAWVFWSPHPRASFSGFVDTVI</sequence>
<dbReference type="Pfam" id="PF06210">
    <property type="entry name" value="DUF1003"/>
    <property type="match status" value="1"/>
</dbReference>
<keyword evidence="2" id="KW-0472">Membrane</keyword>
<protein>
    <submittedName>
        <fullName evidence="3">Uncharacterized protein</fullName>
    </submittedName>
</protein>
<dbReference type="Pfam" id="PF01741">
    <property type="entry name" value="MscL"/>
    <property type="match status" value="1"/>
</dbReference>
<keyword evidence="4" id="KW-1185">Reference proteome</keyword>
<dbReference type="Proteomes" id="UP001212152">
    <property type="component" value="Unassembled WGS sequence"/>
</dbReference>
<dbReference type="PANTHER" id="PTHR41386">
    <property type="entry name" value="INTEGRAL MEMBRANE PROTEIN-RELATED"/>
    <property type="match status" value="1"/>
</dbReference>
<name>A0AAD5TJZ7_9FUNG</name>
<dbReference type="PROSITE" id="PS01327">
    <property type="entry name" value="MSCL"/>
    <property type="match status" value="1"/>
</dbReference>
<evidence type="ECO:0000256" key="2">
    <source>
        <dbReference type="SAM" id="Phobius"/>
    </source>
</evidence>
<comment type="caution">
    <text evidence="3">The sequence shown here is derived from an EMBL/GenBank/DDBJ whole genome shotgun (WGS) entry which is preliminary data.</text>
</comment>
<dbReference type="PROSITE" id="PS00018">
    <property type="entry name" value="EF_HAND_1"/>
    <property type="match status" value="1"/>
</dbReference>
<evidence type="ECO:0000313" key="4">
    <source>
        <dbReference type="Proteomes" id="UP001212152"/>
    </source>
</evidence>
<feature type="transmembrane region" description="Helical" evidence="2">
    <location>
        <begin position="405"/>
        <end position="428"/>
    </location>
</feature>
<dbReference type="InterPro" id="IPR037673">
    <property type="entry name" value="MSC/AndL"/>
</dbReference>
<accession>A0AAD5TJZ7</accession>
<dbReference type="InterPro" id="IPR010406">
    <property type="entry name" value="DUF1003"/>
</dbReference>
<keyword evidence="2" id="KW-1133">Transmembrane helix</keyword>
<dbReference type="PANTHER" id="PTHR41386:SF1">
    <property type="entry name" value="MEMBRANE PROTEIN"/>
    <property type="match status" value="1"/>
</dbReference>